<dbReference type="AlphaFoldDB" id="A0A1T5M172"/>
<gene>
    <name evidence="2" type="ORF">SAMN05660236_4066</name>
</gene>
<dbReference type="STRING" id="688867.SAMN05660236_4066"/>
<feature type="transmembrane region" description="Helical" evidence="1">
    <location>
        <begin position="98"/>
        <end position="118"/>
    </location>
</feature>
<accession>A0A1T5M172</accession>
<evidence type="ECO:0000313" key="3">
    <source>
        <dbReference type="Proteomes" id="UP000190961"/>
    </source>
</evidence>
<keyword evidence="1" id="KW-0472">Membrane</keyword>
<reference evidence="2 3" key="1">
    <citation type="submission" date="2017-02" db="EMBL/GenBank/DDBJ databases">
        <authorList>
            <person name="Peterson S.W."/>
        </authorList>
    </citation>
    <scope>NUCLEOTIDE SEQUENCE [LARGE SCALE GENOMIC DNA]</scope>
    <source>
        <strain evidence="2 3">DSM 25262</strain>
    </source>
</reference>
<feature type="transmembrane region" description="Helical" evidence="1">
    <location>
        <begin position="20"/>
        <end position="45"/>
    </location>
</feature>
<dbReference type="EMBL" id="FUZU01000003">
    <property type="protein sequence ID" value="SKC81997.1"/>
    <property type="molecule type" value="Genomic_DNA"/>
</dbReference>
<keyword evidence="1" id="KW-1133">Transmembrane helix</keyword>
<dbReference type="InterPro" id="IPR013901">
    <property type="entry name" value="Anthrone_oxy"/>
</dbReference>
<keyword evidence="3" id="KW-1185">Reference proteome</keyword>
<dbReference type="Proteomes" id="UP000190961">
    <property type="component" value="Unassembled WGS sequence"/>
</dbReference>
<proteinExistence type="predicted"/>
<keyword evidence="1" id="KW-0812">Transmembrane</keyword>
<feature type="transmembrane region" description="Helical" evidence="1">
    <location>
        <begin position="157"/>
        <end position="177"/>
    </location>
</feature>
<organism evidence="2 3">
    <name type="scientific">Ohtaekwangia koreensis</name>
    <dbReference type="NCBI Taxonomy" id="688867"/>
    <lineage>
        <taxon>Bacteria</taxon>
        <taxon>Pseudomonadati</taxon>
        <taxon>Bacteroidota</taxon>
        <taxon>Cytophagia</taxon>
        <taxon>Cytophagales</taxon>
        <taxon>Fulvivirgaceae</taxon>
        <taxon>Ohtaekwangia</taxon>
    </lineage>
</organism>
<evidence type="ECO:0000313" key="2">
    <source>
        <dbReference type="EMBL" id="SKC81997.1"/>
    </source>
</evidence>
<name>A0A1T5M172_9BACT</name>
<dbReference type="Pfam" id="PF08592">
    <property type="entry name" value="Anthrone_oxy"/>
    <property type="match status" value="1"/>
</dbReference>
<protein>
    <submittedName>
        <fullName evidence="2">Uncharacterized membrane protein</fullName>
    </submittedName>
</protein>
<feature type="transmembrane region" description="Helical" evidence="1">
    <location>
        <begin position="65"/>
        <end position="86"/>
    </location>
</feature>
<evidence type="ECO:0000256" key="1">
    <source>
        <dbReference type="SAM" id="Phobius"/>
    </source>
</evidence>
<sequence length="183" mass="19683">MSYSSERSIPIIPMITPSNILLVITATTTALIAGLFFAWSCSVTIGLARVTDIVYITAMQSMNRAILNPVFLSCFLGTAILLPLSTYIHYSPATLSRFWFLLAASVVYIIGVLGVTMAGNVPLNESLDAFALSSASASEMSLQRAAFEGKWNFLNTIRTIASTLSIILVIIACLAPARPESQL</sequence>